<dbReference type="OrthoDB" id="6046730at2759"/>
<gene>
    <name evidence="3" type="ORF">BSAL_65550</name>
</gene>
<dbReference type="EMBL" id="CYKH01000399">
    <property type="protein sequence ID" value="CUF76244.1"/>
    <property type="molecule type" value="Genomic_DNA"/>
</dbReference>
<reference evidence="4" key="1">
    <citation type="submission" date="2015-09" db="EMBL/GenBank/DDBJ databases">
        <authorList>
            <consortium name="Pathogen Informatics"/>
        </authorList>
    </citation>
    <scope>NUCLEOTIDE SEQUENCE [LARGE SCALE GENOMIC DNA]</scope>
    <source>
        <strain evidence="4">Lake Konstanz</strain>
    </source>
</reference>
<feature type="region of interest" description="Disordered" evidence="1">
    <location>
        <begin position="241"/>
        <end position="268"/>
    </location>
</feature>
<dbReference type="VEuPathDB" id="TriTrypDB:BSAL_65550"/>
<feature type="compositionally biased region" description="Basic and acidic residues" evidence="1">
    <location>
        <begin position="83"/>
        <end position="92"/>
    </location>
</feature>
<keyword evidence="2" id="KW-0472">Membrane</keyword>
<feature type="region of interest" description="Disordered" evidence="1">
    <location>
        <begin position="60"/>
        <end position="115"/>
    </location>
</feature>
<evidence type="ECO:0000256" key="1">
    <source>
        <dbReference type="SAM" id="MobiDB-lite"/>
    </source>
</evidence>
<keyword evidence="4" id="KW-1185">Reference proteome</keyword>
<name>A0A0S4IT00_BODSA</name>
<sequence length="738" mass="81968">MRKFRGGGAAASFGRHHSGGSRSDAKRLMFFVALFAVVVFGGVLMLLRAFHQSSPSISANAEEKQKSAPESEPIISENATPDFRSKMEDAVRRSHNNGLHEAGGSGNGDGDDLRKKREAEVLSIIDRMRSNRRRGDASADNDDFAALERARKASGGGQPLLNIDEKIARNLEEQKKQFEEFLERSRHIDLHHRRRDALGHIGADSQNRPSLHSLDGVQDNRRRSELERRLLDDLRRTAFGAGGAATKTDAPTSADNNDSHQRNRSGHWGGGVPTLRLALFTTFKSCDEIRIRYAQLDAVTSWVSLPIYPAPTVLLMGGDVQCSKWVADIVNKEHNEIFGVPDDGAEVVRVIEDAKKGASGATLLLGSAVERLHQEVPDADVYGLINADILLDPLGSVALHRIAGHYREFFVVGHRFSVNIPLERRASFHRHPWRAGDDSAATTSKKSSEDEGLDFYLPGWSYEGDSMFARATPDRVDAEDFFFWSRDFFRQASPSSTTAAGDQQPQPGPTYVVPPPHAALSIPDFHIGRPAYDNWLVHHAIHTWKPTVDATEMLLAFHQSHDYRHLEKPQNAQKGADDDVGAGDTKKKAASYWGGVEQKENYDLGLTNGGWQHGSMDMVPLALEPSGCSEVIRHQAVEQTKHHKRSALVMRAFQHGPEDSHRASPREALGKMLFDWFAFTVTEERAKAHRGANTRSGRECAIKLRSGWRPFSDNAPAELSSQTDYMRQYDAYHNTDSS</sequence>
<evidence type="ECO:0000313" key="4">
    <source>
        <dbReference type="Proteomes" id="UP000051952"/>
    </source>
</evidence>
<feature type="region of interest" description="Disordered" evidence="1">
    <location>
        <begin position="565"/>
        <end position="586"/>
    </location>
</feature>
<feature type="region of interest" description="Disordered" evidence="1">
    <location>
        <begin position="1"/>
        <end position="22"/>
    </location>
</feature>
<keyword evidence="2" id="KW-1133">Transmembrane helix</keyword>
<dbReference type="Proteomes" id="UP000051952">
    <property type="component" value="Unassembled WGS sequence"/>
</dbReference>
<protein>
    <submittedName>
        <fullName evidence="3">Membrane-associated protein, putative</fullName>
    </submittedName>
</protein>
<evidence type="ECO:0000313" key="3">
    <source>
        <dbReference type="EMBL" id="CUF76244.1"/>
    </source>
</evidence>
<organism evidence="3 4">
    <name type="scientific">Bodo saltans</name>
    <name type="common">Flagellated protozoan</name>
    <dbReference type="NCBI Taxonomy" id="75058"/>
    <lineage>
        <taxon>Eukaryota</taxon>
        <taxon>Discoba</taxon>
        <taxon>Euglenozoa</taxon>
        <taxon>Kinetoplastea</taxon>
        <taxon>Metakinetoplastina</taxon>
        <taxon>Eubodonida</taxon>
        <taxon>Bodonidae</taxon>
        <taxon>Bodo</taxon>
    </lineage>
</organism>
<dbReference type="AlphaFoldDB" id="A0A0S4IT00"/>
<feature type="transmembrane region" description="Helical" evidence="2">
    <location>
        <begin position="28"/>
        <end position="50"/>
    </location>
</feature>
<accession>A0A0S4IT00</accession>
<evidence type="ECO:0000256" key="2">
    <source>
        <dbReference type="SAM" id="Phobius"/>
    </source>
</evidence>
<proteinExistence type="predicted"/>
<feature type="region of interest" description="Disordered" evidence="1">
    <location>
        <begin position="200"/>
        <end position="222"/>
    </location>
</feature>
<keyword evidence="2" id="KW-0812">Transmembrane</keyword>